<dbReference type="Gene3D" id="1.20.120.1630">
    <property type="match status" value="1"/>
</dbReference>
<organism evidence="2 3">
    <name type="scientific">Brachionus plicatilis</name>
    <name type="common">Marine rotifer</name>
    <name type="synonym">Brachionus muelleri</name>
    <dbReference type="NCBI Taxonomy" id="10195"/>
    <lineage>
        <taxon>Eukaryota</taxon>
        <taxon>Metazoa</taxon>
        <taxon>Spiralia</taxon>
        <taxon>Gnathifera</taxon>
        <taxon>Rotifera</taxon>
        <taxon>Eurotatoria</taxon>
        <taxon>Monogononta</taxon>
        <taxon>Pseudotrocha</taxon>
        <taxon>Ploima</taxon>
        <taxon>Brachionidae</taxon>
        <taxon>Brachionus</taxon>
    </lineage>
</organism>
<dbReference type="PANTHER" id="PTHR32251:SF23">
    <property type="entry name" value="3-OXO-5-ALPHA-STEROID 4-DEHYDROGENASE (DUF1295)"/>
    <property type="match status" value="1"/>
</dbReference>
<dbReference type="Pfam" id="PF06966">
    <property type="entry name" value="DUF1295"/>
    <property type="match status" value="1"/>
</dbReference>
<keyword evidence="1" id="KW-0812">Transmembrane</keyword>
<dbReference type="OrthoDB" id="67965at2759"/>
<accession>A0A3M7Q6L1</accession>
<evidence type="ECO:0000313" key="3">
    <source>
        <dbReference type="Proteomes" id="UP000276133"/>
    </source>
</evidence>
<proteinExistence type="predicted"/>
<feature type="transmembrane region" description="Helical" evidence="1">
    <location>
        <begin position="14"/>
        <end position="32"/>
    </location>
</feature>
<evidence type="ECO:0000313" key="2">
    <source>
        <dbReference type="EMBL" id="RNA07050.1"/>
    </source>
</evidence>
<comment type="caution">
    <text evidence="2">The sequence shown here is derived from an EMBL/GenBank/DDBJ whole genome shotgun (WGS) entry which is preliminary data.</text>
</comment>
<dbReference type="AlphaFoldDB" id="A0A3M7Q6L1"/>
<gene>
    <name evidence="2" type="ORF">BpHYR1_035893</name>
</gene>
<feature type="transmembrane region" description="Helical" evidence="1">
    <location>
        <begin position="231"/>
        <end position="252"/>
    </location>
</feature>
<name>A0A3M7Q6L1_BRAPC</name>
<dbReference type="InterPro" id="IPR010721">
    <property type="entry name" value="UstE-like"/>
</dbReference>
<dbReference type="Proteomes" id="UP000276133">
    <property type="component" value="Unassembled WGS sequence"/>
</dbReference>
<keyword evidence="3" id="KW-1185">Reference proteome</keyword>
<feature type="transmembrane region" description="Helical" evidence="1">
    <location>
        <begin position="125"/>
        <end position="145"/>
    </location>
</feature>
<dbReference type="EMBL" id="REGN01007175">
    <property type="protein sequence ID" value="RNA07050.1"/>
    <property type="molecule type" value="Genomic_DNA"/>
</dbReference>
<feature type="transmembrane region" description="Helical" evidence="1">
    <location>
        <begin position="258"/>
        <end position="277"/>
    </location>
</feature>
<evidence type="ECO:0000256" key="1">
    <source>
        <dbReference type="SAM" id="Phobius"/>
    </source>
</evidence>
<dbReference type="PANTHER" id="PTHR32251">
    <property type="entry name" value="3-OXO-5-ALPHA-STEROID 4-DEHYDROGENASE"/>
    <property type="match status" value="1"/>
</dbReference>
<evidence type="ECO:0008006" key="4">
    <source>
        <dbReference type="Google" id="ProtNLM"/>
    </source>
</evidence>
<feature type="transmembrane region" description="Helical" evidence="1">
    <location>
        <begin position="44"/>
        <end position="61"/>
    </location>
</feature>
<protein>
    <recommendedName>
        <fullName evidence="4">DUF1295 domain-containing protein</fullName>
    </recommendedName>
</protein>
<feature type="transmembrane region" description="Helical" evidence="1">
    <location>
        <begin position="157"/>
        <end position="178"/>
    </location>
</feature>
<sequence>MEFKFLSLFSDPTFKYFIIAYLIIALSVWILTLITDNHSIMDKLWPLLPMFYSFGFLYTAFKSSSSAGTDLSRLVLMTILITLWGLRLAYAFYRRGYYRSDFEDHRWPQVKKRFNYPQEQLKFQIYNFFFMALTQNLILLGYPLPMWYIQTNRQDPFNYLDVVILIWFVVFFVIEAVADEQQWKFQNAKYDWIDEQKRGATESKYSPQEIEDFERGFLVKGLFSYSRHPNYFGDIGLWWCIYAFTISAHLSSVKFSSLFNYSMTSTLLMSFLFQLSVKVTEKITAKKYPEYKNYQSKIGKIFPSFNPYVPKSN</sequence>
<feature type="transmembrane region" description="Helical" evidence="1">
    <location>
        <begin position="73"/>
        <end position="93"/>
    </location>
</feature>
<keyword evidence="1" id="KW-0472">Membrane</keyword>
<keyword evidence="1" id="KW-1133">Transmembrane helix</keyword>
<reference evidence="2 3" key="1">
    <citation type="journal article" date="2018" name="Sci. Rep.">
        <title>Genomic signatures of local adaptation to the degree of environmental predictability in rotifers.</title>
        <authorList>
            <person name="Franch-Gras L."/>
            <person name="Hahn C."/>
            <person name="Garcia-Roger E.M."/>
            <person name="Carmona M.J."/>
            <person name="Serra M."/>
            <person name="Gomez A."/>
        </authorList>
    </citation>
    <scope>NUCLEOTIDE SEQUENCE [LARGE SCALE GENOMIC DNA]</scope>
    <source>
        <strain evidence="2">HYR1</strain>
    </source>
</reference>
<dbReference type="GO" id="GO:0016020">
    <property type="term" value="C:membrane"/>
    <property type="evidence" value="ECO:0007669"/>
    <property type="project" value="TreeGrafter"/>
</dbReference>